<keyword evidence="3" id="KW-0804">Transcription</keyword>
<keyword evidence="7" id="KW-1185">Reference proteome</keyword>
<dbReference type="SUPFAM" id="SSF46689">
    <property type="entry name" value="Homeodomain-like"/>
    <property type="match status" value="1"/>
</dbReference>
<evidence type="ECO:0000313" key="6">
    <source>
        <dbReference type="EMBL" id="GLY69277.1"/>
    </source>
</evidence>
<dbReference type="PROSITE" id="PS50977">
    <property type="entry name" value="HTH_TETR_2"/>
    <property type="match status" value="1"/>
</dbReference>
<dbReference type="Pfam" id="PF00440">
    <property type="entry name" value="TetR_N"/>
    <property type="match status" value="1"/>
</dbReference>
<evidence type="ECO:0000313" key="7">
    <source>
        <dbReference type="Proteomes" id="UP001165136"/>
    </source>
</evidence>
<dbReference type="EMBL" id="BSTI01000015">
    <property type="protein sequence ID" value="GLY69277.1"/>
    <property type="molecule type" value="Genomic_DNA"/>
</dbReference>
<reference evidence="6" key="1">
    <citation type="submission" date="2023-03" db="EMBL/GenBank/DDBJ databases">
        <title>Amycolatopsis taiwanensis NBRC 103393.</title>
        <authorList>
            <person name="Ichikawa N."/>
            <person name="Sato H."/>
            <person name="Tonouchi N."/>
        </authorList>
    </citation>
    <scope>NUCLEOTIDE SEQUENCE</scope>
    <source>
        <strain evidence="6">NBRC 103393</strain>
    </source>
</reference>
<dbReference type="GO" id="GO:0000976">
    <property type="term" value="F:transcription cis-regulatory region binding"/>
    <property type="evidence" value="ECO:0007669"/>
    <property type="project" value="TreeGrafter"/>
</dbReference>
<dbReference type="InterPro" id="IPR009057">
    <property type="entry name" value="Homeodomain-like_sf"/>
</dbReference>
<dbReference type="PANTHER" id="PTHR30055:SF234">
    <property type="entry name" value="HTH-TYPE TRANSCRIPTIONAL REGULATOR BETI"/>
    <property type="match status" value="1"/>
</dbReference>
<dbReference type="Gene3D" id="1.10.10.60">
    <property type="entry name" value="Homeodomain-like"/>
    <property type="match status" value="1"/>
</dbReference>
<dbReference type="InterPro" id="IPR001647">
    <property type="entry name" value="HTH_TetR"/>
</dbReference>
<dbReference type="Proteomes" id="UP001165136">
    <property type="component" value="Unassembled WGS sequence"/>
</dbReference>
<dbReference type="PANTHER" id="PTHR30055">
    <property type="entry name" value="HTH-TYPE TRANSCRIPTIONAL REGULATOR RUTR"/>
    <property type="match status" value="1"/>
</dbReference>
<dbReference type="PRINTS" id="PR00455">
    <property type="entry name" value="HTHTETR"/>
</dbReference>
<keyword evidence="1" id="KW-0805">Transcription regulation</keyword>
<dbReference type="InterPro" id="IPR050109">
    <property type="entry name" value="HTH-type_TetR-like_transc_reg"/>
</dbReference>
<keyword evidence="2 4" id="KW-0238">DNA-binding</keyword>
<protein>
    <submittedName>
        <fullName evidence="6">TetR family transcriptional regulator</fullName>
    </submittedName>
</protein>
<dbReference type="GO" id="GO:0003700">
    <property type="term" value="F:DNA-binding transcription factor activity"/>
    <property type="evidence" value="ECO:0007669"/>
    <property type="project" value="TreeGrafter"/>
</dbReference>
<evidence type="ECO:0000256" key="3">
    <source>
        <dbReference type="ARBA" id="ARBA00023163"/>
    </source>
</evidence>
<evidence type="ECO:0000256" key="2">
    <source>
        <dbReference type="ARBA" id="ARBA00023125"/>
    </source>
</evidence>
<accession>A0A9W6VJA9</accession>
<dbReference type="Gene3D" id="1.10.357.10">
    <property type="entry name" value="Tetracycline Repressor, domain 2"/>
    <property type="match status" value="1"/>
</dbReference>
<evidence type="ECO:0000259" key="5">
    <source>
        <dbReference type="PROSITE" id="PS50977"/>
    </source>
</evidence>
<sequence length="198" mass="22176">MLRELRKSQTRQAISDVATRLFIEHGFEEVTIAEVAAAAKVAKMTVTNHFPRKEDLVFDVRDEFVASLVGALNDDEPVLECLRRHYFEALARRDALIGFTEPGFARMILTSPTLLARLRELHEERENALSEALSRKYDPVVARAVAAQLTTAYRLLFQEVLRCIADGQPRSRVAKAVNGMAERVFDLLASGLAPGRPK</sequence>
<feature type="domain" description="HTH tetR-type" evidence="5">
    <location>
        <begin position="8"/>
        <end position="68"/>
    </location>
</feature>
<feature type="DNA-binding region" description="H-T-H motif" evidence="4">
    <location>
        <begin position="31"/>
        <end position="50"/>
    </location>
</feature>
<evidence type="ECO:0000256" key="1">
    <source>
        <dbReference type="ARBA" id="ARBA00023015"/>
    </source>
</evidence>
<evidence type="ECO:0000256" key="4">
    <source>
        <dbReference type="PROSITE-ProRule" id="PRU00335"/>
    </source>
</evidence>
<dbReference type="RefSeq" id="WP_027945151.1">
    <property type="nucleotide sequence ID" value="NZ_BSTI01000015.1"/>
</dbReference>
<gene>
    <name evidence="6" type="ORF">Atai01_58960</name>
</gene>
<comment type="caution">
    <text evidence="6">The sequence shown here is derived from an EMBL/GenBank/DDBJ whole genome shotgun (WGS) entry which is preliminary data.</text>
</comment>
<proteinExistence type="predicted"/>
<name>A0A9W6VJA9_9PSEU</name>
<dbReference type="AlphaFoldDB" id="A0A9W6VJA9"/>
<organism evidence="6 7">
    <name type="scientific">Amycolatopsis taiwanensis</name>
    <dbReference type="NCBI Taxonomy" id="342230"/>
    <lineage>
        <taxon>Bacteria</taxon>
        <taxon>Bacillati</taxon>
        <taxon>Actinomycetota</taxon>
        <taxon>Actinomycetes</taxon>
        <taxon>Pseudonocardiales</taxon>
        <taxon>Pseudonocardiaceae</taxon>
        <taxon>Amycolatopsis</taxon>
    </lineage>
</organism>